<organism evidence="2 3">
    <name type="scientific">Mariniphaga anaerophila</name>
    <dbReference type="NCBI Taxonomy" id="1484053"/>
    <lineage>
        <taxon>Bacteria</taxon>
        <taxon>Pseudomonadati</taxon>
        <taxon>Bacteroidota</taxon>
        <taxon>Bacteroidia</taxon>
        <taxon>Marinilabiliales</taxon>
        <taxon>Prolixibacteraceae</taxon>
        <taxon>Mariniphaga</taxon>
    </lineage>
</organism>
<dbReference type="GO" id="GO:0004029">
    <property type="term" value="F:aldehyde dehydrogenase (NAD+) activity"/>
    <property type="evidence" value="ECO:0007669"/>
    <property type="project" value="TreeGrafter"/>
</dbReference>
<dbReference type="InterPro" id="IPR051783">
    <property type="entry name" value="NAD(P)-dependent_oxidoreduct"/>
</dbReference>
<proteinExistence type="predicted"/>
<evidence type="ECO:0000313" key="2">
    <source>
        <dbReference type="EMBL" id="SHF72666.1"/>
    </source>
</evidence>
<dbReference type="InterPro" id="IPR036291">
    <property type="entry name" value="NAD(P)-bd_dom_sf"/>
</dbReference>
<dbReference type="InterPro" id="IPR016040">
    <property type="entry name" value="NAD(P)-bd_dom"/>
</dbReference>
<dbReference type="AlphaFoldDB" id="A0A1M5E0H3"/>
<keyword evidence="3" id="KW-1185">Reference proteome</keyword>
<evidence type="ECO:0000313" key="3">
    <source>
        <dbReference type="Proteomes" id="UP000184164"/>
    </source>
</evidence>
<dbReference type="PANTHER" id="PTHR48079:SF9">
    <property type="entry name" value="PUTATIVE-RELATED"/>
    <property type="match status" value="1"/>
</dbReference>
<feature type="domain" description="NAD(P)-binding" evidence="1">
    <location>
        <begin position="7"/>
        <end position="97"/>
    </location>
</feature>
<dbReference type="STRING" id="1484053.SAMN05444274_10834"/>
<accession>A0A1M5E0H3</accession>
<dbReference type="SUPFAM" id="SSF51735">
    <property type="entry name" value="NAD(P)-binding Rossmann-fold domains"/>
    <property type="match status" value="1"/>
</dbReference>
<dbReference type="Gene3D" id="3.40.50.720">
    <property type="entry name" value="NAD(P)-binding Rossmann-like Domain"/>
    <property type="match status" value="1"/>
</dbReference>
<name>A0A1M5E0H3_9BACT</name>
<dbReference type="Pfam" id="PF13460">
    <property type="entry name" value="NAD_binding_10"/>
    <property type="match status" value="1"/>
</dbReference>
<dbReference type="CDD" id="cd05262">
    <property type="entry name" value="SDR_a7"/>
    <property type="match status" value="1"/>
</dbReference>
<dbReference type="OrthoDB" id="9803892at2"/>
<gene>
    <name evidence="2" type="ORF">SAMN05444274_10834</name>
</gene>
<dbReference type="RefSeq" id="WP_073002870.1">
    <property type="nucleotide sequence ID" value="NZ_FQUM01000008.1"/>
</dbReference>
<evidence type="ECO:0000259" key="1">
    <source>
        <dbReference type="Pfam" id="PF13460"/>
    </source>
</evidence>
<dbReference type="EMBL" id="FQUM01000008">
    <property type="protein sequence ID" value="SHF72666.1"/>
    <property type="molecule type" value="Genomic_DNA"/>
</dbReference>
<dbReference type="PANTHER" id="PTHR48079">
    <property type="entry name" value="PROTEIN YEEZ"/>
    <property type="match status" value="1"/>
</dbReference>
<dbReference type="GO" id="GO:0005737">
    <property type="term" value="C:cytoplasm"/>
    <property type="evidence" value="ECO:0007669"/>
    <property type="project" value="TreeGrafter"/>
</dbReference>
<protein>
    <submittedName>
        <fullName evidence="2">Nucleoside-diphosphate-sugar epimerase</fullName>
    </submittedName>
</protein>
<sequence>MKVFVTGASGFVGSAIAKELLGAGHQVIGLARSEKSANAISQIGAEVLKGDLEDLEILRQGAKNADGVIHAGFFHDFTQFAKAVEIDKNAINAMGEVLIGTNKPIVVTAGILGLPLINGNVTEGSKSTGIPRSSETMALVLSEKGVNASVVRLSPSVHDKGDKGFIPFIIEQASKNGVSAYPENGNNHWPAVHRLDAAKIFRLAIEKSAKGALYNAVSDTGVEIKNIAEVIGEKLKLPVVSLSADEIEKHFKWMSRFISIDSPASNLITQAQLSWKPTHIDLLEDMRENYFKQ</sequence>
<reference evidence="2 3" key="1">
    <citation type="submission" date="2016-11" db="EMBL/GenBank/DDBJ databases">
        <authorList>
            <person name="Jaros S."/>
            <person name="Januszkiewicz K."/>
            <person name="Wedrychowicz H."/>
        </authorList>
    </citation>
    <scope>NUCLEOTIDE SEQUENCE [LARGE SCALE GENOMIC DNA]</scope>
    <source>
        <strain evidence="2 3">DSM 26910</strain>
    </source>
</reference>
<dbReference type="Proteomes" id="UP000184164">
    <property type="component" value="Unassembled WGS sequence"/>
</dbReference>